<dbReference type="InterPro" id="IPR036689">
    <property type="entry name" value="ESAT-6-like_sf"/>
</dbReference>
<evidence type="ECO:0008006" key="3">
    <source>
        <dbReference type="Google" id="ProtNLM"/>
    </source>
</evidence>
<proteinExistence type="predicted"/>
<dbReference type="EMBL" id="BMPI01000001">
    <property type="protein sequence ID" value="GGM03859.1"/>
    <property type="molecule type" value="Genomic_DNA"/>
</dbReference>
<name>A0A917SZH9_9ACTN</name>
<dbReference type="SUPFAM" id="SSF140453">
    <property type="entry name" value="EsxAB dimer-like"/>
    <property type="match status" value="1"/>
</dbReference>
<dbReference type="AlphaFoldDB" id="A0A917SZH9"/>
<comment type="caution">
    <text evidence="1">The sequence shown here is derived from an EMBL/GenBank/DDBJ whole genome shotgun (WGS) entry which is preliminary data.</text>
</comment>
<dbReference type="Pfam" id="PF06013">
    <property type="entry name" value="WXG100"/>
    <property type="match status" value="1"/>
</dbReference>
<dbReference type="InterPro" id="IPR010310">
    <property type="entry name" value="T7SS_ESAT-6-like"/>
</dbReference>
<dbReference type="Proteomes" id="UP000642070">
    <property type="component" value="Unassembled WGS sequence"/>
</dbReference>
<dbReference type="Gene3D" id="1.10.287.1060">
    <property type="entry name" value="ESAT-6-like"/>
    <property type="match status" value="1"/>
</dbReference>
<reference evidence="1" key="2">
    <citation type="submission" date="2020-09" db="EMBL/GenBank/DDBJ databases">
        <authorList>
            <person name="Sun Q."/>
            <person name="Ohkuma M."/>
        </authorList>
    </citation>
    <scope>NUCLEOTIDE SEQUENCE</scope>
    <source>
        <strain evidence="1">JCM 19831</strain>
    </source>
</reference>
<accession>A0A917SZH9</accession>
<reference evidence="1" key="1">
    <citation type="journal article" date="2014" name="Int. J. Syst. Evol. Microbiol.">
        <title>Complete genome sequence of Corynebacterium casei LMG S-19264T (=DSM 44701T), isolated from a smear-ripened cheese.</title>
        <authorList>
            <consortium name="US DOE Joint Genome Institute (JGI-PGF)"/>
            <person name="Walter F."/>
            <person name="Albersmeier A."/>
            <person name="Kalinowski J."/>
            <person name="Ruckert C."/>
        </authorList>
    </citation>
    <scope>NUCLEOTIDE SEQUENCE</scope>
    <source>
        <strain evidence="1">JCM 19831</strain>
    </source>
</reference>
<sequence>MSQPTYAINPAQVQGVVQDILSSGSAIQGQLDELHSALQNYLQLWTGQDQDAYAQYKLSWNNLINEMVSILTTQAAPALDRIVQNILNTENTITKMW</sequence>
<evidence type="ECO:0000313" key="2">
    <source>
        <dbReference type="Proteomes" id="UP000642070"/>
    </source>
</evidence>
<organism evidence="1 2">
    <name type="scientific">Dactylosporangium sucinum</name>
    <dbReference type="NCBI Taxonomy" id="1424081"/>
    <lineage>
        <taxon>Bacteria</taxon>
        <taxon>Bacillati</taxon>
        <taxon>Actinomycetota</taxon>
        <taxon>Actinomycetes</taxon>
        <taxon>Micromonosporales</taxon>
        <taxon>Micromonosporaceae</taxon>
        <taxon>Dactylosporangium</taxon>
    </lineage>
</organism>
<keyword evidence="2" id="KW-1185">Reference proteome</keyword>
<gene>
    <name evidence="1" type="ORF">GCM10007977_001510</name>
</gene>
<evidence type="ECO:0000313" key="1">
    <source>
        <dbReference type="EMBL" id="GGM03859.1"/>
    </source>
</evidence>
<protein>
    <recommendedName>
        <fullName evidence="3">ESAT-6-like protein</fullName>
    </recommendedName>
</protein>
<dbReference type="RefSeq" id="WP_190247687.1">
    <property type="nucleotide sequence ID" value="NZ_BMPI01000001.1"/>
</dbReference>